<dbReference type="Gene3D" id="2.40.50.140">
    <property type="entry name" value="Nucleic acid-binding proteins"/>
    <property type="match status" value="1"/>
</dbReference>
<dbReference type="RefSeq" id="WP_147847121.1">
    <property type="nucleotide sequence ID" value="NZ_VDUZ01000011.1"/>
</dbReference>
<feature type="domain" description="NfeD-like C-terminal" evidence="6">
    <location>
        <begin position="87"/>
        <end position="141"/>
    </location>
</feature>
<comment type="caution">
    <text evidence="7">The sequence shown here is derived from an EMBL/GenBank/DDBJ whole genome shotgun (WGS) entry which is preliminary data.</text>
</comment>
<feature type="transmembrane region" description="Helical" evidence="5">
    <location>
        <begin position="50"/>
        <end position="70"/>
    </location>
</feature>
<keyword evidence="8" id="KW-1185">Reference proteome</keyword>
<organism evidence="7 8">
    <name type="scientific">Vineibacter terrae</name>
    <dbReference type="NCBI Taxonomy" id="2586908"/>
    <lineage>
        <taxon>Bacteria</taxon>
        <taxon>Pseudomonadati</taxon>
        <taxon>Pseudomonadota</taxon>
        <taxon>Alphaproteobacteria</taxon>
        <taxon>Hyphomicrobiales</taxon>
        <taxon>Vineibacter</taxon>
    </lineage>
</organism>
<dbReference type="Pfam" id="PF01957">
    <property type="entry name" value="NfeD"/>
    <property type="match status" value="1"/>
</dbReference>
<reference evidence="7 8" key="1">
    <citation type="submission" date="2019-06" db="EMBL/GenBank/DDBJ databases">
        <title>New taxonomy in bacterial strain CC-CFT640, isolated from vineyard.</title>
        <authorList>
            <person name="Lin S.-Y."/>
            <person name="Tsai C.-F."/>
            <person name="Young C.-C."/>
        </authorList>
    </citation>
    <scope>NUCLEOTIDE SEQUENCE [LARGE SCALE GENOMIC DNA]</scope>
    <source>
        <strain evidence="7 8">CC-CFT640</strain>
    </source>
</reference>
<feature type="transmembrane region" description="Helical" evidence="5">
    <location>
        <begin position="26"/>
        <end position="44"/>
    </location>
</feature>
<dbReference type="InterPro" id="IPR012340">
    <property type="entry name" value="NA-bd_OB-fold"/>
</dbReference>
<dbReference type="PANTHER" id="PTHR33507">
    <property type="entry name" value="INNER MEMBRANE PROTEIN YBBJ"/>
    <property type="match status" value="1"/>
</dbReference>
<evidence type="ECO:0000313" key="7">
    <source>
        <dbReference type="EMBL" id="TXL76312.1"/>
    </source>
</evidence>
<keyword evidence="4 5" id="KW-0472">Membrane</keyword>
<keyword evidence="3 5" id="KW-1133">Transmembrane helix</keyword>
<evidence type="ECO:0000256" key="4">
    <source>
        <dbReference type="ARBA" id="ARBA00023136"/>
    </source>
</evidence>
<evidence type="ECO:0000256" key="2">
    <source>
        <dbReference type="ARBA" id="ARBA00022692"/>
    </source>
</evidence>
<proteinExistence type="predicted"/>
<evidence type="ECO:0000256" key="1">
    <source>
        <dbReference type="ARBA" id="ARBA00004141"/>
    </source>
</evidence>
<dbReference type="OrthoDB" id="9810336at2"/>
<dbReference type="AlphaFoldDB" id="A0A5C8PNG4"/>
<dbReference type="EMBL" id="VDUZ01000011">
    <property type="protein sequence ID" value="TXL76312.1"/>
    <property type="molecule type" value="Genomic_DNA"/>
</dbReference>
<accession>A0A5C8PNG4</accession>
<keyword evidence="2 5" id="KW-0812">Transmembrane</keyword>
<sequence>MIVFWWWWAAAAVLLVCEMALPGVIFLFLAIGAVLVGVVLLLAPSTGLEIQLLIFAVTSVGAALGLRPILAQRLQTKAHATLNARAAALIGQVVTLDEPIINGRGRARVADGSWNVRGPDMVAGAEVRIVRVEGAELVVEPAR</sequence>
<evidence type="ECO:0000313" key="8">
    <source>
        <dbReference type="Proteomes" id="UP000321638"/>
    </source>
</evidence>
<gene>
    <name evidence="7" type="ORF">FHP25_11705</name>
</gene>
<dbReference type="Proteomes" id="UP000321638">
    <property type="component" value="Unassembled WGS sequence"/>
</dbReference>
<evidence type="ECO:0000259" key="6">
    <source>
        <dbReference type="Pfam" id="PF01957"/>
    </source>
</evidence>
<evidence type="ECO:0000256" key="3">
    <source>
        <dbReference type="ARBA" id="ARBA00022989"/>
    </source>
</evidence>
<protein>
    <submittedName>
        <fullName evidence="7">NfeD family protein</fullName>
    </submittedName>
</protein>
<dbReference type="PANTHER" id="PTHR33507:SF3">
    <property type="entry name" value="INNER MEMBRANE PROTEIN YBBJ"/>
    <property type="match status" value="1"/>
</dbReference>
<dbReference type="GO" id="GO:0005886">
    <property type="term" value="C:plasma membrane"/>
    <property type="evidence" value="ECO:0007669"/>
    <property type="project" value="TreeGrafter"/>
</dbReference>
<dbReference type="InterPro" id="IPR002810">
    <property type="entry name" value="NfeD-like_C"/>
</dbReference>
<comment type="subcellular location">
    <subcellularLocation>
        <location evidence="1">Membrane</location>
        <topology evidence="1">Multi-pass membrane protein</topology>
    </subcellularLocation>
</comment>
<dbReference type="InterPro" id="IPR052165">
    <property type="entry name" value="Membrane_assoc_protease"/>
</dbReference>
<evidence type="ECO:0000256" key="5">
    <source>
        <dbReference type="SAM" id="Phobius"/>
    </source>
</evidence>
<name>A0A5C8PNG4_9HYPH</name>